<feature type="domain" description="NADH:quinone oxidoreductase/Mrp antiporter transmembrane" evidence="19">
    <location>
        <begin position="109"/>
        <end position="385"/>
    </location>
</feature>
<keyword evidence="11 18" id="KW-1133">Transmembrane helix</keyword>
<keyword evidence="8" id="KW-0999">Mitochondrion inner membrane</keyword>
<evidence type="ECO:0000256" key="17">
    <source>
        <dbReference type="ARBA" id="ARBA00049551"/>
    </source>
</evidence>
<keyword evidence="12" id="KW-0520">NAD</keyword>
<keyword evidence="15 18" id="KW-0472">Membrane</keyword>
<evidence type="ECO:0000256" key="12">
    <source>
        <dbReference type="ARBA" id="ARBA00023027"/>
    </source>
</evidence>
<evidence type="ECO:0000256" key="6">
    <source>
        <dbReference type="ARBA" id="ARBA00022660"/>
    </source>
</evidence>
<evidence type="ECO:0000256" key="7">
    <source>
        <dbReference type="ARBA" id="ARBA00022692"/>
    </source>
</evidence>
<evidence type="ECO:0000256" key="13">
    <source>
        <dbReference type="ARBA" id="ARBA00023075"/>
    </source>
</evidence>
<feature type="transmembrane region" description="Helical" evidence="18">
    <location>
        <begin position="294"/>
        <end position="316"/>
    </location>
</feature>
<evidence type="ECO:0000256" key="15">
    <source>
        <dbReference type="ARBA" id="ARBA00023136"/>
    </source>
</evidence>
<dbReference type="GO" id="GO:0015990">
    <property type="term" value="P:electron transport coupled proton transport"/>
    <property type="evidence" value="ECO:0007669"/>
    <property type="project" value="TreeGrafter"/>
</dbReference>
<feature type="transmembrane region" description="Helical" evidence="18">
    <location>
        <begin position="550"/>
        <end position="569"/>
    </location>
</feature>
<dbReference type="GO" id="GO:0003954">
    <property type="term" value="F:NADH dehydrogenase activity"/>
    <property type="evidence" value="ECO:0007669"/>
    <property type="project" value="TreeGrafter"/>
</dbReference>
<evidence type="ECO:0000259" key="20">
    <source>
        <dbReference type="Pfam" id="PF06455"/>
    </source>
</evidence>
<dbReference type="GO" id="GO:0008137">
    <property type="term" value="F:NADH dehydrogenase (ubiquinone) activity"/>
    <property type="evidence" value="ECO:0007669"/>
    <property type="project" value="UniProtKB-EC"/>
</dbReference>
<dbReference type="Pfam" id="PF00361">
    <property type="entry name" value="Proton_antipo_M"/>
    <property type="match status" value="1"/>
</dbReference>
<sequence>MLKINSGIYNMFWISFFFFSILCYSVSMMLMLFNVSYFLEWEIVMFNSSVLVMSLIFDWMSVLFLGSVLIIASGISKFSDYYMSGDHNYVRFMILLVFFVLSMIFLTVSPNMASILLGWDGLGLTSYVLVVYYQNESSCNAGMLTILSNRVGDVCILLVISLMMFSGSWNFLYMHYSLGLVMSGFVVMACMTKSAQIPYSAWLPAAMAAPTPVSALVHSSTLVTAGVYLLVRFYNLLEGSMWLSFLVFISIMTMFMSGIGANFEMDMKKIIALSTLSQLGLMMMILSMGMPELAFFHLISHAMFKSSLFMCGGAIIHMSNGSQDSRFMSSLSSSSPLLMLVFSVTNLALFGFPFLSGFYSKDILLEYSFSTTYNFVLILMIIMATGMTVSYSLRVMYLGMMNISNLKSLSDLEDNDDKLIYGMVFLLFMSIFTGYIFSWCFCWSMKSVILSDIFKYSIMMVIIVSGIYMSMLVSGWKTKMKSNFYLMSFFYSKMWGLVFLSSLSNSSIMKSAYMFSSLLDKGWLESYGGKGGKSFFLNLSWVLQNSQFSVMLKSYFLTGVLVILSLLILY</sequence>
<keyword evidence="9" id="KW-1278">Translocase</keyword>
<evidence type="ECO:0000256" key="14">
    <source>
        <dbReference type="ARBA" id="ARBA00023128"/>
    </source>
</evidence>
<reference evidence="21" key="1">
    <citation type="submission" date="2018-06" db="EMBL/GenBank/DDBJ databases">
        <title>Comparative mitochondrial genome analysis of talitrids Platorchestia sp. and Trinorchestia longiramus.</title>
        <authorList>
            <person name="Patra A.K."/>
            <person name="Kim M.-S."/>
            <person name="Yoo J.-Y."/>
            <person name="Yoon M.-G."/>
            <person name="Choi J.-H."/>
            <person name="Yang Y."/>
        </authorList>
    </citation>
    <scope>NUCLEOTIDE SEQUENCE</scope>
</reference>
<feature type="transmembrane region" description="Helical" evidence="18">
    <location>
        <begin position="337"/>
        <end position="355"/>
    </location>
</feature>
<feature type="transmembrane region" description="Helical" evidence="18">
    <location>
        <begin position="88"/>
        <end position="106"/>
    </location>
</feature>
<evidence type="ECO:0000256" key="9">
    <source>
        <dbReference type="ARBA" id="ARBA00022967"/>
    </source>
</evidence>
<evidence type="ECO:0000256" key="3">
    <source>
        <dbReference type="ARBA" id="ARBA00012944"/>
    </source>
</evidence>
<dbReference type="AlphaFoldDB" id="A0A385UKS8"/>
<organism evidence="21">
    <name type="scientific">Trinorchestia longiramus</name>
    <dbReference type="NCBI Taxonomy" id="1923959"/>
    <lineage>
        <taxon>Eukaryota</taxon>
        <taxon>Metazoa</taxon>
        <taxon>Ecdysozoa</taxon>
        <taxon>Arthropoda</taxon>
        <taxon>Crustacea</taxon>
        <taxon>Multicrustacea</taxon>
        <taxon>Malacostraca</taxon>
        <taxon>Eumalacostraca</taxon>
        <taxon>Peracarida</taxon>
        <taxon>Amphipoda</taxon>
        <taxon>Senticaudata</taxon>
        <taxon>Talitrida</taxon>
        <taxon>Talitroidea</taxon>
        <taxon>Talitridae</taxon>
        <taxon>Trinorchestia</taxon>
    </lineage>
</organism>
<comment type="subcellular location">
    <subcellularLocation>
        <location evidence="2">Mitochondrion inner membrane</location>
        <topology evidence="2">Multi-pass membrane protein</topology>
    </subcellularLocation>
</comment>
<name>A0A385UKS8_9CRUS</name>
<feature type="domain" description="NADH dehydrogenase subunit 5 C-terminal" evidence="20">
    <location>
        <begin position="391"/>
        <end position="569"/>
    </location>
</feature>
<feature type="transmembrane region" description="Helical" evidence="18">
    <location>
        <begin position="144"/>
        <end position="165"/>
    </location>
</feature>
<dbReference type="EMBL" id="MH542431">
    <property type="protein sequence ID" value="AYB71595.1"/>
    <property type="molecule type" value="Genomic_DNA"/>
</dbReference>
<evidence type="ECO:0000256" key="1">
    <source>
        <dbReference type="ARBA" id="ARBA00003257"/>
    </source>
</evidence>
<evidence type="ECO:0000256" key="16">
    <source>
        <dbReference type="ARBA" id="ARBA00031027"/>
    </source>
</evidence>
<comment type="catalytic activity">
    <reaction evidence="17">
        <text>a ubiquinone + NADH + 5 H(+)(in) = a ubiquinol + NAD(+) + 4 H(+)(out)</text>
        <dbReference type="Rhea" id="RHEA:29091"/>
        <dbReference type="Rhea" id="RHEA-COMP:9565"/>
        <dbReference type="Rhea" id="RHEA-COMP:9566"/>
        <dbReference type="ChEBI" id="CHEBI:15378"/>
        <dbReference type="ChEBI" id="CHEBI:16389"/>
        <dbReference type="ChEBI" id="CHEBI:17976"/>
        <dbReference type="ChEBI" id="CHEBI:57540"/>
        <dbReference type="ChEBI" id="CHEBI:57945"/>
        <dbReference type="EC" id="7.1.1.2"/>
    </reaction>
</comment>
<evidence type="ECO:0000256" key="18">
    <source>
        <dbReference type="SAM" id="Phobius"/>
    </source>
</evidence>
<dbReference type="EC" id="7.1.1.2" evidence="3"/>
<feature type="transmembrane region" description="Helical" evidence="18">
    <location>
        <begin position="453"/>
        <end position="473"/>
    </location>
</feature>
<evidence type="ECO:0000259" key="19">
    <source>
        <dbReference type="Pfam" id="PF00361"/>
    </source>
</evidence>
<feature type="transmembrane region" description="Helical" evidence="18">
    <location>
        <begin position="51"/>
        <end position="76"/>
    </location>
</feature>
<keyword evidence="14 21" id="KW-0496">Mitochondrion</keyword>
<feature type="transmembrane region" description="Helical" evidence="18">
    <location>
        <begin position="270"/>
        <end position="288"/>
    </location>
</feature>
<feature type="transmembrane region" description="Helical" evidence="18">
    <location>
        <begin position="171"/>
        <end position="190"/>
    </location>
</feature>
<dbReference type="InterPro" id="IPR001750">
    <property type="entry name" value="ND/Mrp_TM"/>
</dbReference>
<feature type="transmembrane region" description="Helical" evidence="18">
    <location>
        <begin position="419"/>
        <end position="441"/>
    </location>
</feature>
<dbReference type="GO" id="GO:0005743">
    <property type="term" value="C:mitochondrial inner membrane"/>
    <property type="evidence" value="ECO:0007669"/>
    <property type="project" value="UniProtKB-SubCell"/>
</dbReference>
<feature type="transmembrane region" description="Helical" evidence="18">
    <location>
        <begin position="202"/>
        <end position="230"/>
    </location>
</feature>
<dbReference type="GO" id="GO:0042773">
    <property type="term" value="P:ATP synthesis coupled electron transport"/>
    <property type="evidence" value="ECO:0007669"/>
    <property type="project" value="InterPro"/>
</dbReference>
<proteinExistence type="predicted"/>
<keyword evidence="6" id="KW-0679">Respiratory chain</keyword>
<keyword evidence="13" id="KW-0830">Ubiquinone</keyword>
<evidence type="ECO:0000256" key="10">
    <source>
        <dbReference type="ARBA" id="ARBA00022982"/>
    </source>
</evidence>
<keyword evidence="7 18" id="KW-0812">Transmembrane</keyword>
<evidence type="ECO:0000313" key="21">
    <source>
        <dbReference type="EMBL" id="AYB71595.1"/>
    </source>
</evidence>
<dbReference type="InterPro" id="IPR003945">
    <property type="entry name" value="NU5C-like"/>
</dbReference>
<evidence type="ECO:0000256" key="5">
    <source>
        <dbReference type="ARBA" id="ARBA00022448"/>
    </source>
</evidence>
<feature type="transmembrane region" description="Helical" evidence="18">
    <location>
        <begin position="242"/>
        <end position="263"/>
    </location>
</feature>
<protein>
    <recommendedName>
        <fullName evidence="4">NADH-ubiquinone oxidoreductase chain 5</fullName>
        <ecNumber evidence="3">7.1.1.2</ecNumber>
    </recommendedName>
    <alternativeName>
        <fullName evidence="16">NADH dehydrogenase subunit 5</fullName>
    </alternativeName>
</protein>
<evidence type="ECO:0000256" key="8">
    <source>
        <dbReference type="ARBA" id="ARBA00022792"/>
    </source>
</evidence>
<dbReference type="PRINTS" id="PR01434">
    <property type="entry name" value="NADHDHGNASE5"/>
</dbReference>
<dbReference type="InterPro" id="IPR010934">
    <property type="entry name" value="NADH_DH_su5_C"/>
</dbReference>
<evidence type="ECO:0000256" key="4">
    <source>
        <dbReference type="ARBA" id="ARBA00021096"/>
    </source>
</evidence>
<comment type="function">
    <text evidence="1">Core subunit of the mitochondrial membrane respiratory chain NADH dehydrogenase (Complex I) that is believed to belong to the minimal assembly required for catalysis. Complex I functions in the transfer of electrons from NADH to the respiratory chain. The immediate electron acceptor for the enzyme is believed to be ubiquinone.</text>
</comment>
<dbReference type="Pfam" id="PF06455">
    <property type="entry name" value="NADH5_C"/>
    <property type="match status" value="1"/>
</dbReference>
<keyword evidence="5" id="KW-0813">Transport</keyword>
<evidence type="ECO:0000256" key="2">
    <source>
        <dbReference type="ARBA" id="ARBA00004448"/>
    </source>
</evidence>
<keyword evidence="10" id="KW-0249">Electron transport</keyword>
<gene>
    <name evidence="21" type="primary">Nad5</name>
</gene>
<dbReference type="PANTHER" id="PTHR42829">
    <property type="entry name" value="NADH-UBIQUINONE OXIDOREDUCTASE CHAIN 5"/>
    <property type="match status" value="1"/>
</dbReference>
<dbReference type="PANTHER" id="PTHR42829:SF2">
    <property type="entry name" value="NADH-UBIQUINONE OXIDOREDUCTASE CHAIN 5"/>
    <property type="match status" value="1"/>
</dbReference>
<evidence type="ECO:0000256" key="11">
    <source>
        <dbReference type="ARBA" id="ARBA00022989"/>
    </source>
</evidence>
<accession>A0A385UKS8</accession>
<feature type="transmembrane region" description="Helical" evidence="18">
    <location>
        <begin position="375"/>
        <end position="398"/>
    </location>
</feature>
<feature type="transmembrane region" description="Helical" evidence="18">
    <location>
        <begin position="112"/>
        <end position="132"/>
    </location>
</feature>
<feature type="transmembrane region" description="Helical" evidence="18">
    <location>
        <begin position="12"/>
        <end position="39"/>
    </location>
</feature>
<geneLocation type="mitochondrion" evidence="21"/>